<feature type="binding site" evidence="10">
    <location>
        <begin position="115"/>
        <end position="117"/>
    </location>
    <ligand>
        <name>thiamine diphosphate</name>
        <dbReference type="ChEBI" id="CHEBI:58937"/>
    </ligand>
</feature>
<dbReference type="NCBIfam" id="TIGR00204">
    <property type="entry name" value="dxs"/>
    <property type="match status" value="1"/>
</dbReference>
<name>A0ABW8SM78_9CLOT</name>
<comment type="caution">
    <text evidence="12">The sequence shown here is derived from an EMBL/GenBank/DDBJ whole genome shotgun (WGS) entry which is preliminary data.</text>
</comment>
<dbReference type="Pfam" id="PF13292">
    <property type="entry name" value="DXP_synthase_N"/>
    <property type="match status" value="1"/>
</dbReference>
<dbReference type="RefSeq" id="WP_406793007.1">
    <property type="nucleotide sequence ID" value="NZ_JBJHZX010000023.1"/>
</dbReference>
<dbReference type="NCBIfam" id="NF003933">
    <property type="entry name" value="PRK05444.2-2"/>
    <property type="match status" value="1"/>
</dbReference>
<dbReference type="SUPFAM" id="SSF52518">
    <property type="entry name" value="Thiamin diphosphate-binding fold (THDP-binding)"/>
    <property type="match status" value="2"/>
</dbReference>
<evidence type="ECO:0000256" key="3">
    <source>
        <dbReference type="ARBA" id="ARBA00011738"/>
    </source>
</evidence>
<keyword evidence="13" id="KW-1185">Reference proteome</keyword>
<dbReference type="InterPro" id="IPR049557">
    <property type="entry name" value="Transketolase_CS"/>
</dbReference>
<organism evidence="12 13">
    <name type="scientific">Candidatus Clostridium eludens</name>
    <dbReference type="NCBI Taxonomy" id="3381663"/>
    <lineage>
        <taxon>Bacteria</taxon>
        <taxon>Bacillati</taxon>
        <taxon>Bacillota</taxon>
        <taxon>Clostridia</taxon>
        <taxon>Eubacteriales</taxon>
        <taxon>Clostridiaceae</taxon>
        <taxon>Clostridium</taxon>
    </lineage>
</organism>
<dbReference type="Proteomes" id="UP001623660">
    <property type="component" value="Unassembled WGS sequence"/>
</dbReference>
<evidence type="ECO:0000256" key="6">
    <source>
        <dbReference type="ARBA" id="ARBA00022842"/>
    </source>
</evidence>
<evidence type="ECO:0000256" key="2">
    <source>
        <dbReference type="ARBA" id="ARBA00011081"/>
    </source>
</evidence>
<sequence length="624" mass="69707">MFSLLDNYKDINDVKKMSLDEQKELAEEIRKFLIDNVCKTGGHLASNLGVVELTLSLFSIFDLNHDKLIWDVGHQAYVHKILTGRKDRFNTLRQFGGISGFPKKCESIYDFFETGHSSTSISAALGMARARDLKQEKYNVVAVIGDGALTGGMALEALNDVGYRKTKLIIVLNDNQMSIARNVGGVSRYLNKLRVDPKYNRFKAEVESTLKKIPNIGKGMAKYLEKFKNGIKQMVVPGMFFEDMGIKYLGPIDGHNIKELTEVLASAKRINNPVIIHVITKKGKGYEFAEKNPGKFHGIGPFNCNNGEIAAVSANTYSKAFGDEMVKLAKEDEKIVVITAAMRDGTGLRNFAEKFPERFFDVGIAEQHAVTLAGGMAAEGLKPVFAVYSTFLQRAYDQLLHDICIQKLPVVFAVDRAGIVGDDGETHQGIFDLSYLTQMPNMTVMSPKCMYELMNMLKWSLNQGCPIAIRYPRGGDSIYVKPLKHFKFGKWDCISNEGKIALIAQGRMVEHAVLAAEKLKERGIPVRIISACFIKPLDKEMLRQLVEEDVTIITIEDNIIRGGLGSYILEYINTLDKKVNVINIGFKDEFVKHGKPDILYKLYGLDVKSIVDRVLKVSELSGIF</sequence>
<dbReference type="CDD" id="cd02007">
    <property type="entry name" value="TPP_DXS"/>
    <property type="match status" value="1"/>
</dbReference>
<feature type="domain" description="Transketolase-like pyrimidine-binding" evidence="11">
    <location>
        <begin position="315"/>
        <end position="478"/>
    </location>
</feature>
<keyword evidence="9 10" id="KW-0414">Isoprene biosynthesis</keyword>
<dbReference type="InterPro" id="IPR005475">
    <property type="entry name" value="Transketolase-like_Pyr-bd"/>
</dbReference>
<evidence type="ECO:0000256" key="8">
    <source>
        <dbReference type="ARBA" id="ARBA00023052"/>
    </source>
</evidence>
<dbReference type="SMART" id="SM00861">
    <property type="entry name" value="Transket_pyr"/>
    <property type="match status" value="1"/>
</dbReference>
<evidence type="ECO:0000313" key="13">
    <source>
        <dbReference type="Proteomes" id="UP001623660"/>
    </source>
</evidence>
<evidence type="ECO:0000256" key="1">
    <source>
        <dbReference type="ARBA" id="ARBA00004980"/>
    </source>
</evidence>
<dbReference type="InterPro" id="IPR029061">
    <property type="entry name" value="THDP-binding"/>
</dbReference>
<dbReference type="PANTHER" id="PTHR43322:SF5">
    <property type="entry name" value="1-DEOXY-D-XYLULOSE-5-PHOSPHATE SYNTHASE, CHLOROPLASTIC"/>
    <property type="match status" value="1"/>
</dbReference>
<proteinExistence type="inferred from homology"/>
<dbReference type="PANTHER" id="PTHR43322">
    <property type="entry name" value="1-D-DEOXYXYLULOSE 5-PHOSPHATE SYNTHASE-RELATED"/>
    <property type="match status" value="1"/>
</dbReference>
<feature type="binding site" evidence="10">
    <location>
        <position position="74"/>
    </location>
    <ligand>
        <name>thiamine diphosphate</name>
        <dbReference type="ChEBI" id="CHEBI:58937"/>
    </ligand>
</feature>
<evidence type="ECO:0000313" key="12">
    <source>
        <dbReference type="EMBL" id="MFL0196901.1"/>
    </source>
</evidence>
<feature type="binding site" evidence="10">
    <location>
        <position position="286"/>
    </location>
    <ligand>
        <name>thiamine diphosphate</name>
        <dbReference type="ChEBI" id="CHEBI:58937"/>
    </ligand>
</feature>
<dbReference type="PROSITE" id="PS00801">
    <property type="entry name" value="TRANSKETOLASE_1"/>
    <property type="match status" value="1"/>
</dbReference>
<reference evidence="12 13" key="1">
    <citation type="submission" date="2024-11" db="EMBL/GenBank/DDBJ databases">
        <authorList>
            <person name="Heng Y.C."/>
            <person name="Lim A.C.H."/>
            <person name="Lee J.K.Y."/>
            <person name="Kittelmann S."/>
        </authorList>
    </citation>
    <scope>NUCLEOTIDE SEQUENCE [LARGE SCALE GENOMIC DNA]</scope>
    <source>
        <strain evidence="12 13">WILCCON 0269</strain>
    </source>
</reference>
<dbReference type="EC" id="2.2.1.7" evidence="10"/>
<keyword evidence="7 10" id="KW-0784">Thiamine biosynthesis</keyword>
<dbReference type="EMBL" id="JBJHZX010000023">
    <property type="protein sequence ID" value="MFL0196901.1"/>
    <property type="molecule type" value="Genomic_DNA"/>
</dbReference>
<keyword evidence="6 10" id="KW-0460">Magnesium</keyword>
<accession>A0ABW8SM78</accession>
<dbReference type="CDD" id="cd07033">
    <property type="entry name" value="TPP_PYR_DXS_TK_like"/>
    <property type="match status" value="1"/>
</dbReference>
<comment type="cofactor">
    <cofactor evidence="10">
        <name>thiamine diphosphate</name>
        <dbReference type="ChEBI" id="CHEBI:58937"/>
    </cofactor>
    <text evidence="10">Binds 1 thiamine pyrophosphate per subunit.</text>
</comment>
<feature type="binding site" evidence="10">
    <location>
        <position position="175"/>
    </location>
    <ligand>
        <name>thiamine diphosphate</name>
        <dbReference type="ChEBI" id="CHEBI:58937"/>
    </ligand>
</feature>
<evidence type="ECO:0000259" key="11">
    <source>
        <dbReference type="SMART" id="SM00861"/>
    </source>
</evidence>
<feature type="binding site" evidence="10">
    <location>
        <position position="366"/>
    </location>
    <ligand>
        <name>thiamine diphosphate</name>
        <dbReference type="ChEBI" id="CHEBI:58937"/>
    </ligand>
</feature>
<dbReference type="HAMAP" id="MF_00315">
    <property type="entry name" value="DXP_synth"/>
    <property type="match status" value="1"/>
</dbReference>
<dbReference type="SUPFAM" id="SSF52922">
    <property type="entry name" value="TK C-terminal domain-like"/>
    <property type="match status" value="1"/>
</dbReference>
<dbReference type="Gene3D" id="3.40.50.920">
    <property type="match status" value="1"/>
</dbReference>
<comment type="catalytic activity">
    <reaction evidence="10">
        <text>D-glyceraldehyde 3-phosphate + pyruvate + H(+) = 1-deoxy-D-xylulose 5-phosphate + CO2</text>
        <dbReference type="Rhea" id="RHEA:12605"/>
        <dbReference type="ChEBI" id="CHEBI:15361"/>
        <dbReference type="ChEBI" id="CHEBI:15378"/>
        <dbReference type="ChEBI" id="CHEBI:16526"/>
        <dbReference type="ChEBI" id="CHEBI:57792"/>
        <dbReference type="ChEBI" id="CHEBI:59776"/>
        <dbReference type="EC" id="2.2.1.7"/>
    </reaction>
</comment>
<feature type="binding site" evidence="10">
    <location>
        <position position="146"/>
    </location>
    <ligand>
        <name>Mg(2+)</name>
        <dbReference type="ChEBI" id="CHEBI:18420"/>
    </ligand>
</feature>
<gene>
    <name evidence="10 12" type="primary">dxs</name>
    <name evidence="12" type="ORF">ACJDU8_15225</name>
</gene>
<protein>
    <recommendedName>
        <fullName evidence="10">1-deoxy-D-xylulose-5-phosphate synthase</fullName>
        <ecNumber evidence="10">2.2.1.7</ecNumber>
    </recommendedName>
    <alternativeName>
        <fullName evidence="10">1-deoxyxylulose-5-phosphate synthase</fullName>
        <shortName evidence="10">DXP synthase</shortName>
        <shortName evidence="10">DXPS</shortName>
    </alternativeName>
</protein>
<comment type="similarity">
    <text evidence="2 10">Belongs to the transketolase family. DXPS subfamily.</text>
</comment>
<comment type="function">
    <text evidence="10">Catalyzes the acyloin condensation reaction between C atoms 2 and 3 of pyruvate and glyceraldehyde 3-phosphate to yield 1-deoxy-D-xylulose-5-phosphate (DXP).</text>
</comment>
<dbReference type="InterPro" id="IPR005477">
    <property type="entry name" value="Dxylulose-5-P_synthase"/>
</dbReference>
<comment type="pathway">
    <text evidence="1 10">Metabolic intermediate biosynthesis; 1-deoxy-D-xylulose 5-phosphate biosynthesis; 1-deoxy-D-xylulose 5-phosphate from D-glyceraldehyde 3-phosphate and pyruvate: step 1/1.</text>
</comment>
<evidence type="ECO:0000256" key="7">
    <source>
        <dbReference type="ARBA" id="ARBA00022977"/>
    </source>
</evidence>
<dbReference type="GO" id="GO:0008661">
    <property type="term" value="F:1-deoxy-D-xylulose-5-phosphate synthase activity"/>
    <property type="evidence" value="ECO:0007669"/>
    <property type="project" value="UniProtKB-EC"/>
</dbReference>
<evidence type="ECO:0000256" key="9">
    <source>
        <dbReference type="ARBA" id="ARBA00023229"/>
    </source>
</evidence>
<evidence type="ECO:0000256" key="4">
    <source>
        <dbReference type="ARBA" id="ARBA00022679"/>
    </source>
</evidence>
<keyword evidence="8 10" id="KW-0786">Thiamine pyrophosphate</keyword>
<keyword evidence="5 10" id="KW-0479">Metal-binding</keyword>
<comment type="subunit">
    <text evidence="3 10">Homodimer.</text>
</comment>
<keyword evidence="4 10" id="KW-0808">Transferase</keyword>
<dbReference type="InterPro" id="IPR009014">
    <property type="entry name" value="Transketo_C/PFOR_II"/>
</dbReference>
<dbReference type="InterPro" id="IPR033248">
    <property type="entry name" value="Transketolase_C"/>
</dbReference>
<evidence type="ECO:0000256" key="5">
    <source>
        <dbReference type="ARBA" id="ARBA00022723"/>
    </source>
</evidence>
<feature type="binding site" evidence="10">
    <location>
        <position position="175"/>
    </location>
    <ligand>
        <name>Mg(2+)</name>
        <dbReference type="ChEBI" id="CHEBI:18420"/>
    </ligand>
</feature>
<dbReference type="Pfam" id="PF02779">
    <property type="entry name" value="Transket_pyr"/>
    <property type="match status" value="1"/>
</dbReference>
<comment type="cofactor">
    <cofactor evidence="10">
        <name>Mg(2+)</name>
        <dbReference type="ChEBI" id="CHEBI:18420"/>
    </cofactor>
    <text evidence="10">Binds 1 Mg(2+) ion per subunit.</text>
</comment>
<evidence type="ECO:0000256" key="10">
    <source>
        <dbReference type="HAMAP-Rule" id="MF_00315"/>
    </source>
</evidence>
<dbReference type="Pfam" id="PF02780">
    <property type="entry name" value="Transketolase_C"/>
    <property type="match status" value="1"/>
</dbReference>
<dbReference type="Gene3D" id="3.40.50.970">
    <property type="match status" value="2"/>
</dbReference>
<feature type="binding site" evidence="10">
    <location>
        <begin position="147"/>
        <end position="148"/>
    </location>
    <ligand>
        <name>thiamine diphosphate</name>
        <dbReference type="ChEBI" id="CHEBI:58937"/>
    </ligand>
</feature>